<keyword evidence="1" id="KW-0472">Membrane</keyword>
<protein>
    <recommendedName>
        <fullName evidence="4">ATP synthase protein I</fullName>
    </recommendedName>
</protein>
<comment type="caution">
    <text evidence="2">The sequence shown here is derived from an EMBL/GenBank/DDBJ whole genome shotgun (WGS) entry which is preliminary data.</text>
</comment>
<keyword evidence="1" id="KW-0812">Transmembrane</keyword>
<feature type="transmembrane region" description="Helical" evidence="1">
    <location>
        <begin position="40"/>
        <end position="61"/>
    </location>
</feature>
<accession>A0ABT1NMN7</accession>
<keyword evidence="3" id="KW-1185">Reference proteome</keyword>
<sequence length="129" mass="13519">MDKINRTQQVRQVGGVLSLAAGAVPLILNLPYLFSGDDRLTAGLTVAAGLLAAGIGVWLLAGARSRGAEQVLTADRGRVKFMGAIAVLCAVMLIISLLLLQQPTTSTGLFGLLLANSFRMLFVPVGRQT</sequence>
<gene>
    <name evidence="2" type="ORF">NNX28_00085</name>
</gene>
<keyword evidence="1" id="KW-1133">Transmembrane helix</keyword>
<reference evidence="2 3" key="1">
    <citation type="submission" date="2022-07" db="EMBL/GenBank/DDBJ databases">
        <title>Novel species in genus Arthrobacter.</title>
        <authorList>
            <person name="Liu Y."/>
        </authorList>
    </citation>
    <scope>NUCLEOTIDE SEQUENCE [LARGE SCALE GENOMIC DNA]</scope>
    <source>
        <strain evidence="3">zg-Y859</strain>
    </source>
</reference>
<dbReference type="RefSeq" id="WP_255796158.1">
    <property type="nucleotide sequence ID" value="NZ_CP104263.1"/>
</dbReference>
<evidence type="ECO:0000313" key="2">
    <source>
        <dbReference type="EMBL" id="MCQ1948327.1"/>
    </source>
</evidence>
<name>A0ABT1NMN7_9MICC</name>
<evidence type="ECO:0000256" key="1">
    <source>
        <dbReference type="SAM" id="Phobius"/>
    </source>
</evidence>
<feature type="transmembrane region" description="Helical" evidence="1">
    <location>
        <begin position="81"/>
        <end position="100"/>
    </location>
</feature>
<organism evidence="2 3">
    <name type="scientific">Arthrobacter jinronghuae</name>
    <dbReference type="NCBI Taxonomy" id="2964609"/>
    <lineage>
        <taxon>Bacteria</taxon>
        <taxon>Bacillati</taxon>
        <taxon>Actinomycetota</taxon>
        <taxon>Actinomycetes</taxon>
        <taxon>Micrococcales</taxon>
        <taxon>Micrococcaceae</taxon>
        <taxon>Arthrobacter</taxon>
    </lineage>
</organism>
<feature type="transmembrane region" description="Helical" evidence="1">
    <location>
        <begin position="12"/>
        <end position="34"/>
    </location>
</feature>
<dbReference type="Proteomes" id="UP001206924">
    <property type="component" value="Unassembled WGS sequence"/>
</dbReference>
<dbReference type="EMBL" id="JANFLP010000001">
    <property type="protein sequence ID" value="MCQ1948327.1"/>
    <property type="molecule type" value="Genomic_DNA"/>
</dbReference>
<proteinExistence type="predicted"/>
<evidence type="ECO:0000313" key="3">
    <source>
        <dbReference type="Proteomes" id="UP001206924"/>
    </source>
</evidence>
<evidence type="ECO:0008006" key="4">
    <source>
        <dbReference type="Google" id="ProtNLM"/>
    </source>
</evidence>